<feature type="region of interest" description="Disordered" evidence="1">
    <location>
        <begin position="1"/>
        <end position="32"/>
    </location>
</feature>
<evidence type="ECO:0000256" key="1">
    <source>
        <dbReference type="SAM" id="MobiDB-lite"/>
    </source>
</evidence>
<organism evidence="2 3">
    <name type="scientific">Guyanagaster necrorhizus</name>
    <dbReference type="NCBI Taxonomy" id="856835"/>
    <lineage>
        <taxon>Eukaryota</taxon>
        <taxon>Fungi</taxon>
        <taxon>Dikarya</taxon>
        <taxon>Basidiomycota</taxon>
        <taxon>Agaricomycotina</taxon>
        <taxon>Agaricomycetes</taxon>
        <taxon>Agaricomycetidae</taxon>
        <taxon>Agaricales</taxon>
        <taxon>Marasmiineae</taxon>
        <taxon>Physalacriaceae</taxon>
        <taxon>Guyanagaster</taxon>
    </lineage>
</organism>
<gene>
    <name evidence="2" type="ORF">BT62DRAFT_215181</name>
</gene>
<accession>A0A9P8AR10</accession>
<evidence type="ECO:0000313" key="3">
    <source>
        <dbReference type="Proteomes" id="UP000812287"/>
    </source>
</evidence>
<dbReference type="GeneID" id="66102382"/>
<comment type="caution">
    <text evidence="2">The sequence shown here is derived from an EMBL/GenBank/DDBJ whole genome shotgun (WGS) entry which is preliminary data.</text>
</comment>
<dbReference type="AlphaFoldDB" id="A0A9P8AR10"/>
<proteinExistence type="predicted"/>
<evidence type="ECO:0000313" key="2">
    <source>
        <dbReference type="EMBL" id="KAG7444575.1"/>
    </source>
</evidence>
<dbReference type="RefSeq" id="XP_043038075.1">
    <property type="nucleotide sequence ID" value="XM_043180086.1"/>
</dbReference>
<dbReference type="Proteomes" id="UP000812287">
    <property type="component" value="Unassembled WGS sequence"/>
</dbReference>
<sequence length="181" mass="19780">MSESRAGSYQRHAQPLPQSRGSQHILRASPPPIPPTYLQTNCSCTVDGLASRRHPLQTSAVPVTHSYSPTPAWTSSTSTSSRLCYTPTSHSTQRRHHCCLSEEARPCPLELETIRAARLSGPCDPLCSPASRGSIKKMEAQRLDDIAPMLSWLDTGKNLSGTLAGAIDWARNCPGWWRSMG</sequence>
<reference evidence="2" key="1">
    <citation type="submission" date="2020-11" db="EMBL/GenBank/DDBJ databases">
        <title>Adaptations for nitrogen fixation in a non-lichenized fungal sporocarp promotes dispersal by wood-feeding termites.</title>
        <authorList>
            <consortium name="DOE Joint Genome Institute"/>
            <person name="Koch R.A."/>
            <person name="Yoon G."/>
            <person name="Arayal U."/>
            <person name="Lail K."/>
            <person name="Amirebrahimi M."/>
            <person name="Labutti K."/>
            <person name="Lipzen A."/>
            <person name="Riley R."/>
            <person name="Barry K."/>
            <person name="Henrissat B."/>
            <person name="Grigoriev I.V."/>
            <person name="Herr J.R."/>
            <person name="Aime M.C."/>
        </authorList>
    </citation>
    <scope>NUCLEOTIDE SEQUENCE</scope>
    <source>
        <strain evidence="2">MCA 3950</strain>
    </source>
</reference>
<dbReference type="EMBL" id="MU250539">
    <property type="protein sequence ID" value="KAG7444575.1"/>
    <property type="molecule type" value="Genomic_DNA"/>
</dbReference>
<keyword evidence="3" id="KW-1185">Reference proteome</keyword>
<name>A0A9P8AR10_9AGAR</name>
<protein>
    <submittedName>
        <fullName evidence="2">Uncharacterized protein</fullName>
    </submittedName>
</protein>